<dbReference type="InterPro" id="IPR035968">
    <property type="entry name" value="ATP_synth_F1_ATPase_gsu"/>
</dbReference>
<dbReference type="PROSITE" id="PS00153">
    <property type="entry name" value="ATPASE_GAMMA"/>
    <property type="match status" value="1"/>
</dbReference>
<dbReference type="Gene3D" id="3.40.1380.10">
    <property type="match status" value="1"/>
</dbReference>
<dbReference type="GO" id="GO:0045259">
    <property type="term" value="C:proton-transporting ATP synthase complex"/>
    <property type="evidence" value="ECO:0007669"/>
    <property type="project" value="UniProtKB-KW"/>
</dbReference>
<evidence type="ECO:0000256" key="7">
    <source>
        <dbReference type="ARBA" id="ARBA00023136"/>
    </source>
</evidence>
<dbReference type="GO" id="GO:0046933">
    <property type="term" value="F:proton-transporting ATP synthase activity, rotational mechanism"/>
    <property type="evidence" value="ECO:0007669"/>
    <property type="project" value="InterPro"/>
</dbReference>
<evidence type="ECO:0000256" key="8">
    <source>
        <dbReference type="ARBA" id="ARBA00023196"/>
    </source>
</evidence>
<organism evidence="11 12">
    <name type="scientific">Symbiochloris irregularis</name>
    <dbReference type="NCBI Taxonomy" id="706552"/>
    <lineage>
        <taxon>Eukaryota</taxon>
        <taxon>Viridiplantae</taxon>
        <taxon>Chlorophyta</taxon>
        <taxon>core chlorophytes</taxon>
        <taxon>Trebouxiophyceae</taxon>
        <taxon>Trebouxiales</taxon>
        <taxon>Trebouxiaceae</taxon>
        <taxon>Symbiochloris</taxon>
    </lineage>
</organism>
<dbReference type="Gene3D" id="1.10.287.80">
    <property type="entry name" value="ATP synthase, gamma subunit, helix hairpin domain"/>
    <property type="match status" value="1"/>
</dbReference>
<comment type="subcellular location">
    <subcellularLocation>
        <location evidence="1">Membrane</location>
        <topology evidence="1">Peripheral membrane protein</topology>
    </subcellularLocation>
</comment>
<dbReference type="PANTHER" id="PTHR11693">
    <property type="entry name" value="ATP SYNTHASE GAMMA CHAIN"/>
    <property type="match status" value="1"/>
</dbReference>
<dbReference type="PANTHER" id="PTHR11693:SF22">
    <property type="entry name" value="ATP SYNTHASE SUBUNIT GAMMA, MITOCHONDRIAL"/>
    <property type="match status" value="1"/>
</dbReference>
<evidence type="ECO:0000256" key="9">
    <source>
        <dbReference type="ARBA" id="ARBA00023310"/>
    </source>
</evidence>
<dbReference type="InterPro" id="IPR023632">
    <property type="entry name" value="ATP_synth_F1_gsu_CS"/>
</dbReference>
<dbReference type="PRINTS" id="PR00126">
    <property type="entry name" value="ATPASEGAMMA"/>
</dbReference>
<dbReference type="Pfam" id="PF00231">
    <property type="entry name" value="ATP-synt"/>
    <property type="match status" value="1"/>
</dbReference>
<dbReference type="FunFam" id="1.10.287.80:FF:000001">
    <property type="entry name" value="ATP synthase gamma chain"/>
    <property type="match status" value="1"/>
</dbReference>
<proteinExistence type="inferred from homology"/>
<comment type="caution">
    <text evidence="11">The sequence shown here is derived from an EMBL/GenBank/DDBJ whole genome shotgun (WGS) entry which is preliminary data.</text>
</comment>
<keyword evidence="7" id="KW-0472">Membrane</keyword>
<name>A0AAW1PSN5_9CHLO</name>
<reference evidence="11 12" key="1">
    <citation type="journal article" date="2024" name="Nat. Commun.">
        <title>Phylogenomics reveals the evolutionary origins of lichenization in chlorophyte algae.</title>
        <authorList>
            <person name="Puginier C."/>
            <person name="Libourel C."/>
            <person name="Otte J."/>
            <person name="Skaloud P."/>
            <person name="Haon M."/>
            <person name="Grisel S."/>
            <person name="Petersen M."/>
            <person name="Berrin J.G."/>
            <person name="Delaux P.M."/>
            <person name="Dal Grande F."/>
            <person name="Keller J."/>
        </authorList>
    </citation>
    <scope>NUCLEOTIDE SEQUENCE [LARGE SCALE GENOMIC DNA]</scope>
    <source>
        <strain evidence="11 12">SAG 2036</strain>
    </source>
</reference>
<dbReference type="HAMAP" id="MF_00815">
    <property type="entry name" value="ATP_synth_gamma_bact"/>
    <property type="match status" value="1"/>
</dbReference>
<evidence type="ECO:0000256" key="1">
    <source>
        <dbReference type="ARBA" id="ARBA00004170"/>
    </source>
</evidence>
<dbReference type="AlphaFoldDB" id="A0AAW1PSN5"/>
<evidence type="ECO:0000256" key="2">
    <source>
        <dbReference type="ARBA" id="ARBA00007681"/>
    </source>
</evidence>
<evidence type="ECO:0000313" key="12">
    <source>
        <dbReference type="Proteomes" id="UP001465755"/>
    </source>
</evidence>
<dbReference type="InterPro" id="IPR000131">
    <property type="entry name" value="ATP_synth_F1_gsu"/>
</dbReference>
<evidence type="ECO:0000313" key="11">
    <source>
        <dbReference type="EMBL" id="KAK9810972.1"/>
    </source>
</evidence>
<keyword evidence="12" id="KW-1185">Reference proteome</keyword>
<comment type="similarity">
    <text evidence="2">Belongs to the ATPase gamma chain family.</text>
</comment>
<keyword evidence="5" id="KW-0375">Hydrogen ion transport</keyword>
<evidence type="ECO:0000256" key="5">
    <source>
        <dbReference type="ARBA" id="ARBA00022781"/>
    </source>
</evidence>
<keyword evidence="4" id="KW-0813">Transport</keyword>
<dbReference type="PIRSF" id="PIRSF039089">
    <property type="entry name" value="ATP_synthase_gamma"/>
    <property type="match status" value="1"/>
</dbReference>
<dbReference type="GO" id="GO:0005739">
    <property type="term" value="C:mitochondrion"/>
    <property type="evidence" value="ECO:0007669"/>
    <property type="project" value="UniProtKB-ARBA"/>
</dbReference>
<dbReference type="EMBL" id="JALJOQ010000012">
    <property type="protein sequence ID" value="KAK9810972.1"/>
    <property type="molecule type" value="Genomic_DNA"/>
</dbReference>
<keyword evidence="6" id="KW-0406">Ion transport</keyword>
<gene>
    <name evidence="11" type="ORF">WJX73_002121</name>
</gene>
<dbReference type="NCBIfam" id="TIGR01146">
    <property type="entry name" value="ATPsyn_F1gamma"/>
    <property type="match status" value="1"/>
</dbReference>
<dbReference type="SUPFAM" id="SSF52943">
    <property type="entry name" value="ATP synthase (F1-ATPase), gamma subunit"/>
    <property type="match status" value="1"/>
</dbReference>
<dbReference type="Proteomes" id="UP001465755">
    <property type="component" value="Unassembled WGS sequence"/>
</dbReference>
<evidence type="ECO:0000256" key="3">
    <source>
        <dbReference type="ARBA" id="ARBA00020843"/>
    </source>
</evidence>
<evidence type="ECO:0000256" key="4">
    <source>
        <dbReference type="ARBA" id="ARBA00022448"/>
    </source>
</evidence>
<keyword evidence="8" id="KW-0139">CF(1)</keyword>
<evidence type="ECO:0000256" key="6">
    <source>
        <dbReference type="ARBA" id="ARBA00023065"/>
    </source>
</evidence>
<dbReference type="CDD" id="cd12151">
    <property type="entry name" value="F1-ATPase_gamma"/>
    <property type="match status" value="1"/>
</dbReference>
<sequence length="322" mass="34906">MSGSRRSALGLCRQLWHSQGQSIAAALESAPALHSEQKFALGGVRSASQLAVKQRMRSVTNIQKITKAMKMVAASKMRSAQARTEQSRGMVRPFVALLGDYPGADVENNVICPITSDKGLCGGINSTVTKYTRGTLRMTETDGKKGSLVVFGDKGRAQLSRFERPAIAETILDTAKNAITFAQASALAEEVIKTDYDAARIIYNRFQSAIAFKPTIMTVLSPDALEKNAEAGGSLDKYEIEGPDRPELLQDLGEFQLATYMYNALSENNCSENASRMQAMENSTKNASEMLEKLTLSYNRTRQAAITTELTEIISGAAALEG</sequence>
<evidence type="ECO:0000256" key="10">
    <source>
        <dbReference type="ARBA" id="ARBA00031066"/>
    </source>
</evidence>
<protein>
    <recommendedName>
        <fullName evidence="3">ATP synthase subunit gamma, mitochondrial</fullName>
    </recommendedName>
    <alternativeName>
        <fullName evidence="10">F-ATPase gamma subunit</fullName>
    </alternativeName>
</protein>
<accession>A0AAW1PSN5</accession>
<keyword evidence="9" id="KW-0066">ATP synthesis</keyword>